<sequence length="330" mass="35693">MTRFTGAGLDLPALRAIDLHVHIEVDDHGHLSMDEELINASAAYFKGDHGRTPTIDQIAETYRGLGMAAVVFTVDAGTALGHPPISSEWIAAEAARHADVLIPFGSVDPCRGADAVTQARRLVEEHGVAGFKFHPSLQGFSPDDSAHYPLWEALEELGVPALFHTGQNGIGAGLPGGRGIKLRYSNPLLLDDVAADFPGLTVILAHPSVPWQAEAISMATHKANIYLELSGWSPKYFPTELVRAASGMLRHKTLFGTDYPLITPERWLADFETLDVKPEAEPLILRENAIRVLGLDRAGINKDSPETPATPAAEEKLTDQKLDIINQVVS</sequence>
<protein>
    <submittedName>
        <fullName evidence="3">Amidohydrolase family protein</fullName>
    </submittedName>
</protein>
<dbReference type="SUPFAM" id="SSF51556">
    <property type="entry name" value="Metallo-dependent hydrolases"/>
    <property type="match status" value="1"/>
</dbReference>
<proteinExistence type="predicted"/>
<dbReference type="InterPro" id="IPR032466">
    <property type="entry name" value="Metal_Hydrolase"/>
</dbReference>
<dbReference type="RefSeq" id="WP_279333092.1">
    <property type="nucleotide sequence ID" value="NZ_CP121682.1"/>
</dbReference>
<evidence type="ECO:0000256" key="1">
    <source>
        <dbReference type="ARBA" id="ARBA00023239"/>
    </source>
</evidence>
<keyword evidence="1" id="KW-0456">Lyase</keyword>
<evidence type="ECO:0000313" key="3">
    <source>
        <dbReference type="EMBL" id="WGD40072.1"/>
    </source>
</evidence>
<dbReference type="EMBL" id="CP121682">
    <property type="protein sequence ID" value="WGD40072.1"/>
    <property type="molecule type" value="Genomic_DNA"/>
</dbReference>
<reference evidence="3 4" key="1">
    <citation type="submission" date="2023-03" db="EMBL/GenBank/DDBJ databases">
        <authorList>
            <person name="Mo P."/>
        </authorList>
    </citation>
    <scope>NUCLEOTIDE SEQUENCE [LARGE SCALE GENOMIC DNA]</scope>
    <source>
        <strain evidence="3 4">HUAS 5</strain>
    </source>
</reference>
<accession>A0ABY8K1A6</accession>
<organism evidence="3 4">
    <name type="scientific">Streptomyces cathayae</name>
    <dbReference type="NCBI Taxonomy" id="3031124"/>
    <lineage>
        <taxon>Bacteria</taxon>
        <taxon>Bacillati</taxon>
        <taxon>Actinomycetota</taxon>
        <taxon>Actinomycetes</taxon>
        <taxon>Kitasatosporales</taxon>
        <taxon>Streptomycetaceae</taxon>
        <taxon>Streptomyces</taxon>
    </lineage>
</organism>
<evidence type="ECO:0000313" key="4">
    <source>
        <dbReference type="Proteomes" id="UP001216440"/>
    </source>
</evidence>
<name>A0ABY8K1A6_9ACTN</name>
<dbReference type="Pfam" id="PF04909">
    <property type="entry name" value="Amidohydro_2"/>
    <property type="match status" value="1"/>
</dbReference>
<dbReference type="Gene3D" id="3.20.20.140">
    <property type="entry name" value="Metal-dependent hydrolases"/>
    <property type="match status" value="1"/>
</dbReference>
<dbReference type="PANTHER" id="PTHR21240">
    <property type="entry name" value="2-AMINO-3-CARBOXYLMUCONATE-6-SEMIALDEHYDE DECARBOXYLASE"/>
    <property type="match status" value="1"/>
</dbReference>
<dbReference type="InterPro" id="IPR006680">
    <property type="entry name" value="Amidohydro-rel"/>
</dbReference>
<gene>
    <name evidence="3" type="ORF">PYS65_07960</name>
</gene>
<dbReference type="InterPro" id="IPR032465">
    <property type="entry name" value="ACMSD"/>
</dbReference>
<keyword evidence="4" id="KW-1185">Reference proteome</keyword>
<evidence type="ECO:0000259" key="2">
    <source>
        <dbReference type="Pfam" id="PF04909"/>
    </source>
</evidence>
<dbReference type="CDD" id="cd01292">
    <property type="entry name" value="metallo-dependent_hydrolases"/>
    <property type="match status" value="1"/>
</dbReference>
<dbReference type="Proteomes" id="UP001216440">
    <property type="component" value="Chromosome"/>
</dbReference>
<dbReference type="PANTHER" id="PTHR21240:SF19">
    <property type="entry name" value="CATALYTIC_ HYDROLASE"/>
    <property type="match status" value="1"/>
</dbReference>
<feature type="domain" description="Amidohydrolase-related" evidence="2">
    <location>
        <begin position="17"/>
        <end position="295"/>
    </location>
</feature>